<sequence>MPEFFTRLYFQPRNIQAVPPILQGQHDFQSQLALSIAQGTLADRLQLMGFEVNQRHTLFSGEELAIRHPQPANLPSFLRDLPPDQLTDALSKLHARMVQAAFQNENTRVTMVGSSSMPFGEKDFSPERDRRT</sequence>
<feature type="compositionally biased region" description="Basic and acidic residues" evidence="1">
    <location>
        <begin position="120"/>
        <end position="132"/>
    </location>
</feature>
<protein>
    <submittedName>
        <fullName evidence="2">Uncharacterized protein</fullName>
    </submittedName>
</protein>
<evidence type="ECO:0000313" key="3">
    <source>
        <dbReference type="Proteomes" id="UP000230707"/>
    </source>
</evidence>
<proteinExistence type="predicted"/>
<organism evidence="2 3">
    <name type="scientific">Candidatus Gottesmanbacteria bacterium CG11_big_fil_rev_8_21_14_0_20_37_11</name>
    <dbReference type="NCBI Taxonomy" id="1974575"/>
    <lineage>
        <taxon>Bacteria</taxon>
        <taxon>Candidatus Gottesmaniibacteriota</taxon>
    </lineage>
</organism>
<accession>A0A2H0NGB4</accession>
<evidence type="ECO:0000313" key="2">
    <source>
        <dbReference type="EMBL" id="PIR07927.1"/>
    </source>
</evidence>
<dbReference type="AlphaFoldDB" id="A0A2H0NGB4"/>
<feature type="region of interest" description="Disordered" evidence="1">
    <location>
        <begin position="112"/>
        <end position="132"/>
    </location>
</feature>
<name>A0A2H0NGB4_9BACT</name>
<evidence type="ECO:0000256" key="1">
    <source>
        <dbReference type="SAM" id="MobiDB-lite"/>
    </source>
</evidence>
<gene>
    <name evidence="2" type="ORF">COV53_05715</name>
</gene>
<dbReference type="Proteomes" id="UP000230707">
    <property type="component" value="Unassembled WGS sequence"/>
</dbReference>
<comment type="caution">
    <text evidence="2">The sequence shown here is derived from an EMBL/GenBank/DDBJ whole genome shotgun (WGS) entry which is preliminary data.</text>
</comment>
<dbReference type="EMBL" id="PCWS01000130">
    <property type="protein sequence ID" value="PIR07927.1"/>
    <property type="molecule type" value="Genomic_DNA"/>
</dbReference>
<reference evidence="2 3" key="1">
    <citation type="submission" date="2017-09" db="EMBL/GenBank/DDBJ databases">
        <title>Depth-based differentiation of microbial function through sediment-hosted aquifers and enrichment of novel symbionts in the deep terrestrial subsurface.</title>
        <authorList>
            <person name="Probst A.J."/>
            <person name="Ladd B."/>
            <person name="Jarett J.K."/>
            <person name="Geller-Mcgrath D.E."/>
            <person name="Sieber C.M."/>
            <person name="Emerson J.B."/>
            <person name="Anantharaman K."/>
            <person name="Thomas B.C."/>
            <person name="Malmstrom R."/>
            <person name="Stieglmeier M."/>
            <person name="Klingl A."/>
            <person name="Woyke T."/>
            <person name="Ryan C.M."/>
            <person name="Banfield J.F."/>
        </authorList>
    </citation>
    <scope>NUCLEOTIDE SEQUENCE [LARGE SCALE GENOMIC DNA]</scope>
    <source>
        <strain evidence="2">CG11_big_fil_rev_8_21_14_0_20_37_11</strain>
    </source>
</reference>